<keyword evidence="2" id="KW-1185">Reference proteome</keyword>
<dbReference type="EMBL" id="CM016762">
    <property type="protein sequence ID" value="TMS33057.1"/>
    <property type="molecule type" value="Genomic_DNA"/>
</dbReference>
<proteinExistence type="predicted"/>
<evidence type="ECO:0000313" key="2">
    <source>
        <dbReference type="Proteomes" id="UP000298663"/>
    </source>
</evidence>
<comment type="caution">
    <text evidence="1">The sequence shown here is derived from an EMBL/GenBank/DDBJ whole genome shotgun (WGS) entry which is preliminary data.</text>
</comment>
<reference evidence="1 2" key="2">
    <citation type="journal article" date="2019" name="G3 (Bethesda)">
        <title>Hybrid Assembly of the Genome of the Entomopathogenic Nematode Steinernema carpocapsae Identifies the X-Chromosome.</title>
        <authorList>
            <person name="Serra L."/>
            <person name="Macchietto M."/>
            <person name="Macias-Munoz A."/>
            <person name="McGill C.J."/>
            <person name="Rodriguez I.M."/>
            <person name="Rodriguez B."/>
            <person name="Murad R."/>
            <person name="Mortazavi A."/>
        </authorList>
    </citation>
    <scope>NUCLEOTIDE SEQUENCE [LARGE SCALE GENOMIC DNA]</scope>
    <source>
        <strain evidence="1 2">ALL</strain>
    </source>
</reference>
<accession>A0A4U8ULR1</accession>
<organism evidence="1 2">
    <name type="scientific">Steinernema carpocapsae</name>
    <name type="common">Entomopathogenic nematode</name>
    <dbReference type="NCBI Taxonomy" id="34508"/>
    <lineage>
        <taxon>Eukaryota</taxon>
        <taxon>Metazoa</taxon>
        <taxon>Ecdysozoa</taxon>
        <taxon>Nematoda</taxon>
        <taxon>Chromadorea</taxon>
        <taxon>Rhabditida</taxon>
        <taxon>Tylenchina</taxon>
        <taxon>Panagrolaimomorpha</taxon>
        <taxon>Strongyloidoidea</taxon>
        <taxon>Steinernematidae</taxon>
        <taxon>Steinernema</taxon>
    </lineage>
</organism>
<evidence type="ECO:0000313" key="1">
    <source>
        <dbReference type="EMBL" id="TMS33057.1"/>
    </source>
</evidence>
<name>A0A4U8ULR1_STECR</name>
<reference evidence="1 2" key="1">
    <citation type="journal article" date="2015" name="Genome Biol.">
        <title>Comparative genomics of Steinernema reveals deeply conserved gene regulatory networks.</title>
        <authorList>
            <person name="Dillman A.R."/>
            <person name="Macchietto M."/>
            <person name="Porter C.F."/>
            <person name="Rogers A."/>
            <person name="Williams B."/>
            <person name="Antoshechkin I."/>
            <person name="Lee M.M."/>
            <person name="Goodwin Z."/>
            <person name="Lu X."/>
            <person name="Lewis E.E."/>
            <person name="Goodrich-Blair H."/>
            <person name="Stock S.P."/>
            <person name="Adams B.J."/>
            <person name="Sternberg P.W."/>
            <person name="Mortazavi A."/>
        </authorList>
    </citation>
    <scope>NUCLEOTIDE SEQUENCE [LARGE SCALE GENOMIC DNA]</scope>
    <source>
        <strain evidence="1 2">ALL</strain>
    </source>
</reference>
<dbReference type="EMBL" id="AZBU02000001">
    <property type="protein sequence ID" value="TMS33057.1"/>
    <property type="molecule type" value="Genomic_DNA"/>
</dbReference>
<sequence length="270" mass="31434">MCQNALEYILVDSICFQFIALDVQMDNVTYTFIEKVAHVATKRCAVNFSNFADSYWNAIGLDHKAKRTDYKFEVFPGGIEVNVFRDTYTLGIRPQAFAALVKRNPGYHRISEVQFFPNSRLDPEDPTDILVLKCLQQFPVYKLTFEGLREYEQHPNYWKLPVERVTIGSDGPSDVLEYHLFHNEHLKQLEIFTPTFDFMIKVTESWKQGKMVEVETTGKEIDDLAMIGYVKETAFKEVVSHYLSIYVDKSVNGFTRVLRLRARTWQELLS</sequence>
<protein>
    <submittedName>
        <fullName evidence="1">Uncharacterized protein</fullName>
    </submittedName>
</protein>
<dbReference type="Proteomes" id="UP000298663">
    <property type="component" value="Chromosome X"/>
</dbReference>
<dbReference type="AlphaFoldDB" id="A0A4U8ULR1"/>
<gene>
    <name evidence="1" type="ORF">L596_000838</name>
</gene>